<dbReference type="InterPro" id="IPR011006">
    <property type="entry name" value="CheY-like_superfamily"/>
</dbReference>
<evidence type="ECO:0000256" key="6">
    <source>
        <dbReference type="SAM" id="MobiDB-lite"/>
    </source>
</evidence>
<feature type="domain" description="HTH luxR-type" evidence="7">
    <location>
        <begin position="161"/>
        <end position="226"/>
    </location>
</feature>
<keyword evidence="10" id="KW-1185">Reference proteome</keyword>
<dbReference type="PRINTS" id="PR00038">
    <property type="entry name" value="HTHLUXR"/>
</dbReference>
<proteinExistence type="predicted"/>
<keyword evidence="4" id="KW-0804">Transcription</keyword>
<dbReference type="PROSITE" id="PS50110">
    <property type="entry name" value="RESPONSE_REGULATORY"/>
    <property type="match status" value="1"/>
</dbReference>
<dbReference type="RefSeq" id="WP_150155440.1">
    <property type="nucleotide sequence ID" value="NZ_CP043959.1"/>
</dbReference>
<evidence type="ECO:0000313" key="10">
    <source>
        <dbReference type="Proteomes" id="UP000324308"/>
    </source>
</evidence>
<accession>A0ABX5ZSS5</accession>
<dbReference type="InterPro" id="IPR016032">
    <property type="entry name" value="Sig_transdc_resp-reg_C-effctor"/>
</dbReference>
<feature type="modified residue" description="4-aspartylphosphate" evidence="5">
    <location>
        <position position="54"/>
    </location>
</feature>
<dbReference type="PROSITE" id="PS50043">
    <property type="entry name" value="HTH_LUXR_2"/>
    <property type="match status" value="1"/>
</dbReference>
<evidence type="ECO:0000256" key="1">
    <source>
        <dbReference type="ARBA" id="ARBA00022553"/>
    </source>
</evidence>
<dbReference type="InterPro" id="IPR000792">
    <property type="entry name" value="Tscrpt_reg_LuxR_C"/>
</dbReference>
<keyword evidence="3" id="KW-0238">DNA-binding</keyword>
<sequence>MIRVLLVDDDALVRAGLRMMLASAADIEVVGEAQDGGEVVDLVERYDPDLVLMDIRMPTVDGLAATRLLRARPGGRPEVLMLTTFTTDDYVLRALRAGAAGFLLKHTRPETIIDAVRRTSAGEPVMSPEALRHLVDAVAHKPPAQHSPAPPQAHDPGGEDARRQLGLLGDREREVALAVADGRTNAQIAADLYMSVPTVKSHVSHILTKLGLNNRVQIALLVYRSGSL</sequence>
<name>A0ABX5ZSS5_STRTE</name>
<dbReference type="SUPFAM" id="SSF46894">
    <property type="entry name" value="C-terminal effector domain of the bipartite response regulators"/>
    <property type="match status" value="1"/>
</dbReference>
<dbReference type="PANTHER" id="PTHR43214:SF24">
    <property type="entry name" value="TRANSCRIPTIONAL REGULATORY PROTEIN NARL-RELATED"/>
    <property type="match status" value="1"/>
</dbReference>
<feature type="domain" description="Response regulatory" evidence="8">
    <location>
        <begin position="3"/>
        <end position="120"/>
    </location>
</feature>
<evidence type="ECO:0000313" key="9">
    <source>
        <dbReference type="EMBL" id="QER87723.1"/>
    </source>
</evidence>
<dbReference type="CDD" id="cd06170">
    <property type="entry name" value="LuxR_C_like"/>
    <property type="match status" value="1"/>
</dbReference>
<dbReference type="Pfam" id="PF00072">
    <property type="entry name" value="Response_reg"/>
    <property type="match status" value="1"/>
</dbReference>
<protein>
    <submittedName>
        <fullName evidence="9">Response regulator transcription factor</fullName>
    </submittedName>
</protein>
<dbReference type="SUPFAM" id="SSF52172">
    <property type="entry name" value="CheY-like"/>
    <property type="match status" value="1"/>
</dbReference>
<evidence type="ECO:0000256" key="3">
    <source>
        <dbReference type="ARBA" id="ARBA00023125"/>
    </source>
</evidence>
<organism evidence="9 10">
    <name type="scientific">Streptomyces tendae</name>
    <dbReference type="NCBI Taxonomy" id="1932"/>
    <lineage>
        <taxon>Bacteria</taxon>
        <taxon>Bacillati</taxon>
        <taxon>Actinomycetota</taxon>
        <taxon>Actinomycetes</taxon>
        <taxon>Kitasatosporales</taxon>
        <taxon>Streptomycetaceae</taxon>
        <taxon>Streptomyces</taxon>
    </lineage>
</organism>
<dbReference type="Pfam" id="PF00196">
    <property type="entry name" value="GerE"/>
    <property type="match status" value="1"/>
</dbReference>
<evidence type="ECO:0000256" key="2">
    <source>
        <dbReference type="ARBA" id="ARBA00023015"/>
    </source>
</evidence>
<evidence type="ECO:0000259" key="8">
    <source>
        <dbReference type="PROSITE" id="PS50110"/>
    </source>
</evidence>
<dbReference type="Gene3D" id="3.40.50.2300">
    <property type="match status" value="1"/>
</dbReference>
<evidence type="ECO:0000256" key="4">
    <source>
        <dbReference type="ARBA" id="ARBA00023163"/>
    </source>
</evidence>
<dbReference type="SMART" id="SM00448">
    <property type="entry name" value="REC"/>
    <property type="match status" value="1"/>
</dbReference>
<dbReference type="Proteomes" id="UP000324308">
    <property type="component" value="Chromosome"/>
</dbReference>
<dbReference type="PROSITE" id="PS00622">
    <property type="entry name" value="HTH_LUXR_1"/>
    <property type="match status" value="1"/>
</dbReference>
<dbReference type="PANTHER" id="PTHR43214">
    <property type="entry name" value="TWO-COMPONENT RESPONSE REGULATOR"/>
    <property type="match status" value="1"/>
</dbReference>
<evidence type="ECO:0000259" key="7">
    <source>
        <dbReference type="PROSITE" id="PS50043"/>
    </source>
</evidence>
<dbReference type="InterPro" id="IPR001789">
    <property type="entry name" value="Sig_transdc_resp-reg_receiver"/>
</dbReference>
<dbReference type="InterPro" id="IPR058245">
    <property type="entry name" value="NreC/VraR/RcsB-like_REC"/>
</dbReference>
<reference evidence="9 10" key="1">
    <citation type="submission" date="2019-09" db="EMBL/GenBank/DDBJ databases">
        <title>Draft genome sequence of the Ebosin-producing strain Streptomyces sp. 139.</title>
        <authorList>
            <person name="Ai L."/>
            <person name="Geng M."/>
            <person name="Ma M."/>
            <person name="Bai L."/>
        </authorList>
    </citation>
    <scope>NUCLEOTIDE SEQUENCE [LARGE SCALE GENOMIC DNA]</scope>
    <source>
        <strain evidence="9 10">139</strain>
    </source>
</reference>
<dbReference type="SMART" id="SM00421">
    <property type="entry name" value="HTH_LUXR"/>
    <property type="match status" value="1"/>
</dbReference>
<dbReference type="CDD" id="cd17535">
    <property type="entry name" value="REC_NarL-like"/>
    <property type="match status" value="1"/>
</dbReference>
<evidence type="ECO:0000256" key="5">
    <source>
        <dbReference type="PROSITE-ProRule" id="PRU00169"/>
    </source>
</evidence>
<keyword evidence="2" id="KW-0805">Transcription regulation</keyword>
<gene>
    <name evidence="9" type="ORF">F3L20_19440</name>
</gene>
<dbReference type="InterPro" id="IPR039420">
    <property type="entry name" value="WalR-like"/>
</dbReference>
<keyword evidence="1 5" id="KW-0597">Phosphoprotein</keyword>
<dbReference type="EMBL" id="CP043959">
    <property type="protein sequence ID" value="QER87723.1"/>
    <property type="molecule type" value="Genomic_DNA"/>
</dbReference>
<feature type="region of interest" description="Disordered" evidence="6">
    <location>
        <begin position="141"/>
        <end position="162"/>
    </location>
</feature>